<dbReference type="AlphaFoldDB" id="A0A833SDH7"/>
<reference evidence="1" key="1">
    <citation type="submission" date="2019-11" db="EMBL/GenBank/DDBJ databases">
        <title>The nuclear and mitochondrial genomes of Frieseomelitta varia - a highly eusocial stingless bee (Meliponini) with a permanently sterile worker caste.</title>
        <authorList>
            <person name="Freitas F.C.P."/>
            <person name="Lourenco A.P."/>
            <person name="Nunes F.M.F."/>
            <person name="Paschoal A.R."/>
            <person name="Abreu F.C.P."/>
            <person name="Barbin F.O."/>
            <person name="Bataglia L."/>
            <person name="Cardoso-Junior C.A.M."/>
            <person name="Cervoni M.S."/>
            <person name="Silva S.R."/>
            <person name="Dalarmi F."/>
            <person name="Del Lama M.A."/>
            <person name="Depintor T.S."/>
            <person name="Ferreira K.M."/>
            <person name="Goria P.S."/>
            <person name="Jaskot M.C."/>
            <person name="Lago D.C."/>
            <person name="Luna-Lucena D."/>
            <person name="Moda L.M."/>
            <person name="Nascimento L."/>
            <person name="Pedrino M."/>
            <person name="Rabico F.O."/>
            <person name="Sanches F.C."/>
            <person name="Santos D.E."/>
            <person name="Santos C.G."/>
            <person name="Vieira J."/>
            <person name="Lopes T.F."/>
            <person name="Barchuk A.R."/>
            <person name="Hartfelder K."/>
            <person name="Simoes Z.L.P."/>
            <person name="Bitondi M.M.G."/>
            <person name="Pinheiro D.G."/>
        </authorList>
    </citation>
    <scope>NUCLEOTIDE SEQUENCE</scope>
    <source>
        <strain evidence="1">USP_RPSP 00005682</strain>
        <tissue evidence="1">Whole individual</tissue>
    </source>
</reference>
<comment type="caution">
    <text evidence="1">The sequence shown here is derived from an EMBL/GenBank/DDBJ whole genome shotgun (WGS) entry which is preliminary data.</text>
</comment>
<keyword evidence="2" id="KW-1185">Reference proteome</keyword>
<evidence type="ECO:0000313" key="1">
    <source>
        <dbReference type="EMBL" id="KAF3424968.1"/>
    </source>
</evidence>
<dbReference type="EMBL" id="WNWW01000430">
    <property type="protein sequence ID" value="KAF3424968.1"/>
    <property type="molecule type" value="Genomic_DNA"/>
</dbReference>
<name>A0A833SDH7_9HYME</name>
<sequence length="127" mass="13616">MQQAVVWPNYSNHNSGNVAPPPLLLPPPPPSLQLLSDIGGARLVLTESKRKQQSTLPIVKIEADCGTSPTTIITSTESTKALQTVTSMTGTLVPDAPLVTTLHYYPHAPALVQISQAEPTHCRSQQK</sequence>
<accession>A0A833SDH7</accession>
<evidence type="ECO:0000313" key="2">
    <source>
        <dbReference type="Proteomes" id="UP000655588"/>
    </source>
</evidence>
<dbReference type="Proteomes" id="UP000655588">
    <property type="component" value="Unassembled WGS sequence"/>
</dbReference>
<proteinExistence type="predicted"/>
<organism evidence="1 2">
    <name type="scientific">Frieseomelitta varia</name>
    <dbReference type="NCBI Taxonomy" id="561572"/>
    <lineage>
        <taxon>Eukaryota</taxon>
        <taxon>Metazoa</taxon>
        <taxon>Ecdysozoa</taxon>
        <taxon>Arthropoda</taxon>
        <taxon>Hexapoda</taxon>
        <taxon>Insecta</taxon>
        <taxon>Pterygota</taxon>
        <taxon>Neoptera</taxon>
        <taxon>Endopterygota</taxon>
        <taxon>Hymenoptera</taxon>
        <taxon>Apocrita</taxon>
        <taxon>Aculeata</taxon>
        <taxon>Apoidea</taxon>
        <taxon>Anthophila</taxon>
        <taxon>Apidae</taxon>
        <taxon>Frieseomelitta</taxon>
    </lineage>
</organism>
<gene>
    <name evidence="1" type="ORF">E2986_13146</name>
</gene>
<protein>
    <submittedName>
        <fullName evidence="1">Uncharacterized protein</fullName>
    </submittedName>
</protein>